<accession>A0A0R3QUP6</accession>
<keyword evidence="3" id="KW-1185">Reference proteome</keyword>
<dbReference type="WBParaSite" id="BTMF_0001144801-mRNA-1">
    <property type="protein sequence ID" value="BTMF_0001144801-mRNA-1"/>
    <property type="gene ID" value="BTMF_0001144801"/>
</dbReference>
<proteinExistence type="predicted"/>
<evidence type="ECO:0000313" key="2">
    <source>
        <dbReference type="EMBL" id="VDO32087.1"/>
    </source>
</evidence>
<dbReference type="PANTHER" id="PTHR46706:SF12">
    <property type="entry name" value="PROTEIN QUA-1-RELATED"/>
    <property type="match status" value="1"/>
</dbReference>
<dbReference type="PANTHER" id="PTHR46706">
    <property type="entry name" value="PROTEIN QUA-1-RELATED"/>
    <property type="match status" value="1"/>
</dbReference>
<dbReference type="AlphaFoldDB" id="A0A0R3QUP6"/>
<dbReference type="InterPro" id="IPR052140">
    <property type="entry name" value="Dev_Signal_Hedgehog-like"/>
</dbReference>
<gene>
    <name evidence="2" type="ORF">BTMF_LOCUS9482</name>
</gene>
<keyword evidence="1" id="KW-0217">Developmental protein</keyword>
<reference evidence="2 3" key="2">
    <citation type="submission" date="2018-11" db="EMBL/GenBank/DDBJ databases">
        <authorList>
            <consortium name="Pathogen Informatics"/>
        </authorList>
    </citation>
    <scope>NUCLEOTIDE SEQUENCE [LARGE SCALE GENOMIC DNA]</scope>
</reference>
<name>A0A0R3QUP6_9BILA</name>
<evidence type="ECO:0000256" key="1">
    <source>
        <dbReference type="ARBA" id="ARBA00022473"/>
    </source>
</evidence>
<dbReference type="Proteomes" id="UP000280834">
    <property type="component" value="Unassembled WGS sequence"/>
</dbReference>
<evidence type="ECO:0000313" key="4">
    <source>
        <dbReference type="WBParaSite" id="BTMF_0001144801-mRNA-1"/>
    </source>
</evidence>
<dbReference type="EMBL" id="UZAG01016972">
    <property type="protein sequence ID" value="VDO32087.1"/>
    <property type="molecule type" value="Genomic_DNA"/>
</dbReference>
<organism evidence="4">
    <name type="scientific">Brugia timori</name>
    <dbReference type="NCBI Taxonomy" id="42155"/>
    <lineage>
        <taxon>Eukaryota</taxon>
        <taxon>Metazoa</taxon>
        <taxon>Ecdysozoa</taxon>
        <taxon>Nematoda</taxon>
        <taxon>Chromadorea</taxon>
        <taxon>Rhabditida</taxon>
        <taxon>Spirurina</taxon>
        <taxon>Spiruromorpha</taxon>
        <taxon>Filarioidea</taxon>
        <taxon>Onchocercidae</taxon>
        <taxon>Brugia</taxon>
    </lineage>
</organism>
<dbReference type="STRING" id="42155.A0A0R3QUP6"/>
<reference evidence="4" key="1">
    <citation type="submission" date="2017-02" db="UniProtKB">
        <authorList>
            <consortium name="WormBaseParasite"/>
        </authorList>
    </citation>
    <scope>IDENTIFICATION</scope>
</reference>
<sequence length="217" mass="25207">MVWWSTMFNSRFVSSFGLIPFPVDIDYFNGLVAFCHVISKIPLRFAHNISVIISLLIPIVLYKGEYCGENKIPFGIEVHPNAQPLLHCSRPSCFERRYADCDDRAQRKSCESNDSWVGGFEKGYGNHQPLYVQCCTFEGLADHSSPLYHTIIKPGQYFEGEEQVEEETDTVISFDVITDFKMIRSTNLSIFYEMAVRRLRCYELPPVDRIKRTRRWP</sequence>
<protein>
    <submittedName>
        <fullName evidence="2 4">Uncharacterized protein</fullName>
    </submittedName>
</protein>
<evidence type="ECO:0000313" key="3">
    <source>
        <dbReference type="Proteomes" id="UP000280834"/>
    </source>
</evidence>